<keyword evidence="1" id="KW-0472">Membrane</keyword>
<protein>
    <submittedName>
        <fullName evidence="2">Uncharacterized protein</fullName>
    </submittedName>
</protein>
<feature type="transmembrane region" description="Helical" evidence="1">
    <location>
        <begin position="12"/>
        <end position="30"/>
    </location>
</feature>
<sequence>MHGCIASEVRALLDIFYLLSFPSVCLVFGLRLFYLAIPFTCALLLCVAWLCTYSTSHNVSFSFVCSESCPSAFLFPFICCQGLGLWGYFTPYHYHHRTGWQHSRSQQGMITSLVTIGGGIHV</sequence>
<keyword evidence="1" id="KW-1133">Transmembrane helix</keyword>
<accession>A0A5N6Z7R4</accession>
<proteinExistence type="predicted"/>
<reference evidence="3" key="1">
    <citation type="submission" date="2019-04" db="EMBL/GenBank/DDBJ databases">
        <title>Friends and foes A comparative genomics studyof 23 Aspergillus species from section Flavi.</title>
        <authorList>
            <consortium name="DOE Joint Genome Institute"/>
            <person name="Kjaerbolling I."/>
            <person name="Vesth T."/>
            <person name="Frisvad J.C."/>
            <person name="Nybo J.L."/>
            <person name="Theobald S."/>
            <person name="Kildgaard S."/>
            <person name="Isbrandt T."/>
            <person name="Kuo A."/>
            <person name="Sato A."/>
            <person name="Lyhne E.K."/>
            <person name="Kogle M.E."/>
            <person name="Wiebenga A."/>
            <person name="Kun R.S."/>
            <person name="Lubbers R.J."/>
            <person name="Makela M.R."/>
            <person name="Barry K."/>
            <person name="Chovatia M."/>
            <person name="Clum A."/>
            <person name="Daum C."/>
            <person name="Haridas S."/>
            <person name="He G."/>
            <person name="LaButti K."/>
            <person name="Lipzen A."/>
            <person name="Mondo S."/>
            <person name="Riley R."/>
            <person name="Salamov A."/>
            <person name="Simmons B.A."/>
            <person name="Magnuson J.K."/>
            <person name="Henrissat B."/>
            <person name="Mortensen U.H."/>
            <person name="Larsen T.O."/>
            <person name="Devries R.P."/>
            <person name="Grigoriev I.V."/>
            <person name="Machida M."/>
            <person name="Baker S.E."/>
            <person name="Andersen M.R."/>
        </authorList>
    </citation>
    <scope>NUCLEOTIDE SEQUENCE [LARGE SCALE GENOMIC DNA]</scope>
    <source>
        <strain evidence="3">CBS 553.77</strain>
    </source>
</reference>
<dbReference type="Proteomes" id="UP000327118">
    <property type="component" value="Unassembled WGS sequence"/>
</dbReference>
<evidence type="ECO:0000256" key="1">
    <source>
        <dbReference type="SAM" id="Phobius"/>
    </source>
</evidence>
<organism evidence="2 3">
    <name type="scientific">Aspergillus coremiiformis</name>
    <dbReference type="NCBI Taxonomy" id="138285"/>
    <lineage>
        <taxon>Eukaryota</taxon>
        <taxon>Fungi</taxon>
        <taxon>Dikarya</taxon>
        <taxon>Ascomycota</taxon>
        <taxon>Pezizomycotina</taxon>
        <taxon>Eurotiomycetes</taxon>
        <taxon>Eurotiomycetidae</taxon>
        <taxon>Eurotiales</taxon>
        <taxon>Aspergillaceae</taxon>
        <taxon>Aspergillus</taxon>
        <taxon>Aspergillus subgen. Circumdati</taxon>
    </lineage>
</organism>
<keyword evidence="3" id="KW-1185">Reference proteome</keyword>
<feature type="transmembrane region" description="Helical" evidence="1">
    <location>
        <begin position="36"/>
        <end position="53"/>
    </location>
</feature>
<evidence type="ECO:0000313" key="2">
    <source>
        <dbReference type="EMBL" id="KAE8352729.1"/>
    </source>
</evidence>
<dbReference type="OrthoDB" id="10553123at2759"/>
<evidence type="ECO:0000313" key="3">
    <source>
        <dbReference type="Proteomes" id="UP000327118"/>
    </source>
</evidence>
<dbReference type="EMBL" id="ML739120">
    <property type="protein sequence ID" value="KAE8352729.1"/>
    <property type="molecule type" value="Genomic_DNA"/>
</dbReference>
<dbReference type="AlphaFoldDB" id="A0A5N6Z7R4"/>
<name>A0A5N6Z7R4_9EURO</name>
<keyword evidence="1" id="KW-0812">Transmembrane</keyword>
<gene>
    <name evidence="2" type="ORF">BDV28DRAFT_120806</name>
</gene>